<keyword evidence="2" id="KW-1185">Reference proteome</keyword>
<proteinExistence type="predicted"/>
<evidence type="ECO:0000313" key="2">
    <source>
        <dbReference type="Proteomes" id="UP000663870"/>
    </source>
</evidence>
<comment type="caution">
    <text evidence="1">The sequence shown here is derived from an EMBL/GenBank/DDBJ whole genome shotgun (WGS) entry which is preliminary data.</text>
</comment>
<evidence type="ECO:0000313" key="1">
    <source>
        <dbReference type="EMBL" id="CAF0763187.1"/>
    </source>
</evidence>
<dbReference type="AlphaFoldDB" id="A0A813Q7Q4"/>
<protein>
    <submittedName>
        <fullName evidence="1">Uncharacterized protein</fullName>
    </submittedName>
</protein>
<dbReference type="Proteomes" id="UP000663870">
    <property type="component" value="Unassembled WGS sequence"/>
</dbReference>
<name>A0A813Q7Q4_9BILA</name>
<organism evidence="1 2">
    <name type="scientific">Rotaria sordida</name>
    <dbReference type="NCBI Taxonomy" id="392033"/>
    <lineage>
        <taxon>Eukaryota</taxon>
        <taxon>Metazoa</taxon>
        <taxon>Spiralia</taxon>
        <taxon>Gnathifera</taxon>
        <taxon>Rotifera</taxon>
        <taxon>Eurotatoria</taxon>
        <taxon>Bdelloidea</taxon>
        <taxon>Philodinida</taxon>
        <taxon>Philodinidae</taxon>
        <taxon>Rotaria</taxon>
    </lineage>
</organism>
<sequence>MYEYERINKQLNDYYSFATSLLNFLQKYLIQFHKSLINYSMVLKHLHKKSTNLLIKTNSNHELTKQLHHAFLSLTQTFDDEYHHLEQRASLIKIIQLTIENLKQKINSSIILKQKNKLHKYTYCIIRLNRNKKRQYLYQLVQQIRKHDKLTLTWKDNLDNITSQTTNLIWKLFSYSPYKFDIKPLQTSSSSISISETNVDLPCIENDKQNVQLSSSTELGSGDQLQLKSIKETILHESEQEQKQISNSNNALIIPVNLKRNCDENRSLYSTDIDETIVEKNRLHNDFIDDEDDRWIKLVKQNEIQWQQTRSTLSILTDQSSDDNESIIKQYNTLIKTKNSLHLSDLSYTTDYYSQNESD</sequence>
<reference evidence="1" key="1">
    <citation type="submission" date="2021-02" db="EMBL/GenBank/DDBJ databases">
        <authorList>
            <person name="Nowell W R."/>
        </authorList>
    </citation>
    <scope>NUCLEOTIDE SEQUENCE</scope>
</reference>
<dbReference type="EMBL" id="CAJNOL010000028">
    <property type="protein sequence ID" value="CAF0763187.1"/>
    <property type="molecule type" value="Genomic_DNA"/>
</dbReference>
<accession>A0A813Q7Q4</accession>
<gene>
    <name evidence="1" type="ORF">JXQ802_LOCUS2309</name>
</gene>